<dbReference type="PANTHER" id="PTHR46640:SF1">
    <property type="entry name" value="FUNGAL LIPASE-LIKE DOMAIN-CONTAINING PROTEIN-RELATED"/>
    <property type="match status" value="1"/>
</dbReference>
<keyword evidence="2" id="KW-0378">Hydrolase</keyword>
<dbReference type="Gene3D" id="3.40.50.1820">
    <property type="entry name" value="alpha/beta hydrolase"/>
    <property type="match status" value="1"/>
</dbReference>
<keyword evidence="6" id="KW-1185">Reference proteome</keyword>
<name>A0A423WCX8_CYTCH</name>
<feature type="chain" id="PRO_5019218566" description="Fungal lipase-type domain-containing protein" evidence="3">
    <location>
        <begin position="19"/>
        <end position="378"/>
    </location>
</feature>
<proteinExistence type="predicted"/>
<evidence type="ECO:0000313" key="5">
    <source>
        <dbReference type="EMBL" id="ROW01207.1"/>
    </source>
</evidence>
<organism evidence="5 6">
    <name type="scientific">Cytospora chrysosperma</name>
    <name type="common">Cytospora canker fungus</name>
    <name type="synonym">Sphaeria chrysosperma</name>
    <dbReference type="NCBI Taxonomy" id="252740"/>
    <lineage>
        <taxon>Eukaryota</taxon>
        <taxon>Fungi</taxon>
        <taxon>Dikarya</taxon>
        <taxon>Ascomycota</taxon>
        <taxon>Pezizomycotina</taxon>
        <taxon>Sordariomycetes</taxon>
        <taxon>Sordariomycetidae</taxon>
        <taxon>Diaporthales</taxon>
        <taxon>Cytosporaceae</taxon>
        <taxon>Cytospora</taxon>
    </lineage>
</organism>
<protein>
    <recommendedName>
        <fullName evidence="4">Fungal lipase-type domain-containing protein</fullName>
    </recommendedName>
</protein>
<evidence type="ECO:0000256" key="2">
    <source>
        <dbReference type="ARBA" id="ARBA00022801"/>
    </source>
</evidence>
<evidence type="ECO:0000256" key="3">
    <source>
        <dbReference type="SAM" id="SignalP"/>
    </source>
</evidence>
<sequence length="378" mass="40746">MRVFAFLLLSSSALGTLASPLSETPIKIIDSSNTMGELSHFEDMGVNTEEFNNFKLYAQYAGASYCNPVAGKPVYCKRDICPAGRGSNATILSTFHGIETDVLGFIAVDNTAQEIIMSVRGSMSLTSWVGDVIWARELASLCDGCWAHFGFLFAYHEIASSVNTSLASAVRLFPSYKITVTGHSLGGAVATLLGMHIRDAGYEADVYTYGSPRVGNQALARYITHQAGRNYRVTHLADAVARLPPMQLGFRHTSPEYWLSGGYPRTVNYNADDIVECKGYYNAECNSGEPWWLVDLTSHFYYLVAISHCGETTPRLSLGSIADAADEASGPVNGTTATNSTTEGLDPEVADNIAMQAKLDQAYASALADASGALDILY</sequence>
<dbReference type="Proteomes" id="UP000284375">
    <property type="component" value="Unassembled WGS sequence"/>
</dbReference>
<dbReference type="Pfam" id="PF01764">
    <property type="entry name" value="Lipase_3"/>
    <property type="match status" value="1"/>
</dbReference>
<dbReference type="CDD" id="cd00519">
    <property type="entry name" value="Lipase_3"/>
    <property type="match status" value="1"/>
</dbReference>
<feature type="domain" description="Fungal lipase-type" evidence="4">
    <location>
        <begin position="117"/>
        <end position="247"/>
    </location>
</feature>
<dbReference type="GO" id="GO:0006629">
    <property type="term" value="P:lipid metabolic process"/>
    <property type="evidence" value="ECO:0007669"/>
    <property type="project" value="InterPro"/>
</dbReference>
<dbReference type="InterPro" id="IPR002921">
    <property type="entry name" value="Fungal_lipase-type"/>
</dbReference>
<dbReference type="InterPro" id="IPR029058">
    <property type="entry name" value="AB_hydrolase_fold"/>
</dbReference>
<dbReference type="GO" id="GO:0016787">
    <property type="term" value="F:hydrolase activity"/>
    <property type="evidence" value="ECO:0007669"/>
    <property type="project" value="UniProtKB-KW"/>
</dbReference>
<dbReference type="SUPFAM" id="SSF53474">
    <property type="entry name" value="alpha/beta-Hydrolases"/>
    <property type="match status" value="1"/>
</dbReference>
<dbReference type="EMBL" id="LJZO01000007">
    <property type="protein sequence ID" value="ROW01207.1"/>
    <property type="molecule type" value="Genomic_DNA"/>
</dbReference>
<dbReference type="OrthoDB" id="426718at2759"/>
<evidence type="ECO:0000256" key="1">
    <source>
        <dbReference type="ARBA" id="ARBA00022729"/>
    </source>
</evidence>
<comment type="caution">
    <text evidence="5">The sequence shown here is derived from an EMBL/GenBank/DDBJ whole genome shotgun (WGS) entry which is preliminary data.</text>
</comment>
<feature type="signal peptide" evidence="3">
    <location>
        <begin position="1"/>
        <end position="18"/>
    </location>
</feature>
<dbReference type="STRING" id="252740.A0A423WCX8"/>
<dbReference type="InterPro" id="IPR051299">
    <property type="entry name" value="AB_hydrolase_lip/est"/>
</dbReference>
<gene>
    <name evidence="5" type="ORF">VSDG_02905</name>
</gene>
<dbReference type="AlphaFoldDB" id="A0A423WCX8"/>
<reference evidence="5 6" key="1">
    <citation type="submission" date="2015-09" db="EMBL/GenBank/DDBJ databases">
        <title>Host preference determinants of Valsa canker pathogens revealed by comparative genomics.</title>
        <authorList>
            <person name="Yin Z."/>
            <person name="Huang L."/>
        </authorList>
    </citation>
    <scope>NUCLEOTIDE SEQUENCE [LARGE SCALE GENOMIC DNA]</scope>
    <source>
        <strain evidence="5 6">YSFL</strain>
    </source>
</reference>
<evidence type="ECO:0000313" key="6">
    <source>
        <dbReference type="Proteomes" id="UP000284375"/>
    </source>
</evidence>
<keyword evidence="1 3" id="KW-0732">Signal</keyword>
<accession>A0A423WCX8</accession>
<evidence type="ECO:0000259" key="4">
    <source>
        <dbReference type="Pfam" id="PF01764"/>
    </source>
</evidence>
<dbReference type="PANTHER" id="PTHR46640">
    <property type="entry name" value="TRIACYLGLYCEROL LIPASE, PUTATIVE (AFU_ORTHOLOGUE AFUA_6G06510)-RELATED"/>
    <property type="match status" value="1"/>
</dbReference>